<name>A0AAD5MAR0_PARTN</name>
<gene>
    <name evidence="1" type="ORF">KIN20_000140</name>
</gene>
<evidence type="ECO:0000313" key="1">
    <source>
        <dbReference type="EMBL" id="KAJ1345576.1"/>
    </source>
</evidence>
<proteinExistence type="predicted"/>
<organism evidence="1 2">
    <name type="scientific">Parelaphostrongylus tenuis</name>
    <name type="common">Meningeal worm</name>
    <dbReference type="NCBI Taxonomy" id="148309"/>
    <lineage>
        <taxon>Eukaryota</taxon>
        <taxon>Metazoa</taxon>
        <taxon>Ecdysozoa</taxon>
        <taxon>Nematoda</taxon>
        <taxon>Chromadorea</taxon>
        <taxon>Rhabditida</taxon>
        <taxon>Rhabditina</taxon>
        <taxon>Rhabditomorpha</taxon>
        <taxon>Strongyloidea</taxon>
        <taxon>Metastrongylidae</taxon>
        <taxon>Parelaphostrongylus</taxon>
    </lineage>
</organism>
<reference evidence="1" key="1">
    <citation type="submission" date="2021-06" db="EMBL/GenBank/DDBJ databases">
        <title>Parelaphostrongylus tenuis whole genome reference sequence.</title>
        <authorList>
            <person name="Garwood T.J."/>
            <person name="Larsen P.A."/>
            <person name="Fountain-Jones N.M."/>
            <person name="Garbe J.R."/>
            <person name="Macchietto M.G."/>
            <person name="Kania S.A."/>
            <person name="Gerhold R.W."/>
            <person name="Richards J.E."/>
            <person name="Wolf T.M."/>
        </authorList>
    </citation>
    <scope>NUCLEOTIDE SEQUENCE</scope>
    <source>
        <strain evidence="1">MNPRO001-30</strain>
        <tissue evidence="1">Meninges</tissue>
    </source>
</reference>
<accession>A0AAD5MAR0</accession>
<sequence>MCGWVIRIDIKKNCNFFFHLVNLEDGAVGYRSTAYRHATLAVAFPRVATFARNAMPPLSVQAIIREGIYPLHMKESTAKTKIS</sequence>
<dbReference type="EMBL" id="JAHQIW010000023">
    <property type="protein sequence ID" value="KAJ1345576.1"/>
    <property type="molecule type" value="Genomic_DNA"/>
</dbReference>
<protein>
    <submittedName>
        <fullName evidence="1">Uncharacterized protein</fullName>
    </submittedName>
</protein>
<evidence type="ECO:0000313" key="2">
    <source>
        <dbReference type="Proteomes" id="UP001196413"/>
    </source>
</evidence>
<dbReference type="Proteomes" id="UP001196413">
    <property type="component" value="Unassembled WGS sequence"/>
</dbReference>
<keyword evidence="2" id="KW-1185">Reference proteome</keyword>
<comment type="caution">
    <text evidence="1">The sequence shown here is derived from an EMBL/GenBank/DDBJ whole genome shotgun (WGS) entry which is preliminary data.</text>
</comment>
<dbReference type="AlphaFoldDB" id="A0AAD5MAR0"/>